<name>A0A7D5D6Y8_9PSED</name>
<proteinExistence type="predicted"/>
<dbReference type="RefSeq" id="WP_176570924.1">
    <property type="nucleotide sequence ID" value="NZ_CP056030.1"/>
</dbReference>
<dbReference type="KEGG" id="pez:HWQ56_14415"/>
<dbReference type="AlphaFoldDB" id="A0A7D5D6Y8"/>
<sequence>MNNTDAYESDPAWYISAMNVRVDSPDTLYANGRQQVLVTLLVTAMVDRKVVDLTPNEVSNLRVVDYDNPTVEYALDTPAADGWTASLDYYGYDYLGTRHPPTPAQLPAPQQQSFSFYLSGDNRAMARPIRTFAFKVKGDNGRVFYTNGNSYLSDGTPDPIFKYDIPLRINVTRPPVYDWQQFTLSEFSDLPPTPGRIKRALTTMRALGNRTGHAITAGVFNTRCTLTLRDNAGKAVPIRDAVVVPPGMITWTMNHPDDTVPSFTGYVKPGGTTIHWHSLDKVPVGSLPLPVITSPVPAASLVLCGRVNVPFTPAAFRGPCTVTVIDAAGNEHSAGVMFDPEDRSRLVLTGALDA</sequence>
<reference evidence="1 2" key="1">
    <citation type="submission" date="2020-06" db="EMBL/GenBank/DDBJ databases">
        <title>Pseudomonas eucalypticola sp. nov., an endophyte of Eucalyptus dunnii leaves with biocontrol ability of eucalyptus leaf blight.</title>
        <authorList>
            <person name="Liu Y."/>
            <person name="Song Z."/>
            <person name="Zeng H."/>
            <person name="Lu M."/>
            <person name="Wang X."/>
            <person name="Lian X."/>
            <person name="Zhang Q."/>
        </authorList>
    </citation>
    <scope>NUCLEOTIDE SEQUENCE [LARGE SCALE GENOMIC DNA]</scope>
    <source>
        <strain evidence="1 2">NP-1</strain>
    </source>
</reference>
<protein>
    <submittedName>
        <fullName evidence="1">Uncharacterized protein</fullName>
    </submittedName>
</protein>
<gene>
    <name evidence="1" type="ORF">HWQ56_14415</name>
</gene>
<evidence type="ECO:0000313" key="2">
    <source>
        <dbReference type="Proteomes" id="UP000509568"/>
    </source>
</evidence>
<evidence type="ECO:0000313" key="1">
    <source>
        <dbReference type="EMBL" id="QKZ04914.1"/>
    </source>
</evidence>
<keyword evidence="2" id="KW-1185">Reference proteome</keyword>
<dbReference type="Proteomes" id="UP000509568">
    <property type="component" value="Chromosome"/>
</dbReference>
<dbReference type="EMBL" id="CP056030">
    <property type="protein sequence ID" value="QKZ04914.1"/>
    <property type="molecule type" value="Genomic_DNA"/>
</dbReference>
<accession>A0A7D5D6Y8</accession>
<organism evidence="1 2">
    <name type="scientific">Pseudomonas eucalypticola</name>
    <dbReference type="NCBI Taxonomy" id="2599595"/>
    <lineage>
        <taxon>Bacteria</taxon>
        <taxon>Pseudomonadati</taxon>
        <taxon>Pseudomonadota</taxon>
        <taxon>Gammaproteobacteria</taxon>
        <taxon>Pseudomonadales</taxon>
        <taxon>Pseudomonadaceae</taxon>
        <taxon>Pseudomonas</taxon>
    </lineage>
</organism>